<evidence type="ECO:0000313" key="1">
    <source>
        <dbReference type="EMBL" id="CQR56157.1"/>
    </source>
</evidence>
<name>A0A0E4CXA3_9BACL</name>
<dbReference type="AlphaFoldDB" id="A0A0E4CXA3"/>
<dbReference type="HOGENOM" id="CLU_2754148_0_0_9"/>
<dbReference type="RefSeq" id="WP_020427153.1">
    <property type="nucleotide sequence ID" value="NZ_AGBD01000295.1"/>
</dbReference>
<sequence length="70" mass="7759">MKILPEISEFCSVFSYNVKETVEQIEAGAEFPDIPVYVITGGKENRMIQEIVQKKTDAASNGIALIVQVQ</sequence>
<evidence type="ECO:0000313" key="2">
    <source>
        <dbReference type="Proteomes" id="UP000033163"/>
    </source>
</evidence>
<protein>
    <submittedName>
        <fullName evidence="1">Uncharacterized protein</fullName>
    </submittedName>
</protein>
<dbReference type="PATRIC" id="fig|1073571.4.peg.4009"/>
<gene>
    <name evidence="1" type="ORF">PRIO_3754</name>
</gene>
<dbReference type="KEGG" id="pri:PRIO_3754"/>
<proteinExistence type="predicted"/>
<reference evidence="2" key="1">
    <citation type="submission" date="2015-03" db="EMBL/GenBank/DDBJ databases">
        <authorList>
            <person name="Wibberg D."/>
        </authorList>
    </citation>
    <scope>NUCLEOTIDE SEQUENCE [LARGE SCALE GENOMIC DNA]</scope>
</reference>
<dbReference type="EMBL" id="LN831776">
    <property type="protein sequence ID" value="CQR56157.1"/>
    <property type="molecule type" value="Genomic_DNA"/>
</dbReference>
<organism evidence="1 2">
    <name type="scientific">Paenibacillus riograndensis SBR5</name>
    <dbReference type="NCBI Taxonomy" id="1073571"/>
    <lineage>
        <taxon>Bacteria</taxon>
        <taxon>Bacillati</taxon>
        <taxon>Bacillota</taxon>
        <taxon>Bacilli</taxon>
        <taxon>Bacillales</taxon>
        <taxon>Paenibacillaceae</taxon>
        <taxon>Paenibacillus</taxon>
        <taxon>Paenibacillus sonchi group</taxon>
    </lineage>
</organism>
<accession>A0A0E4CXA3</accession>
<dbReference type="Proteomes" id="UP000033163">
    <property type="component" value="Chromosome I"/>
</dbReference>